<gene>
    <name evidence="1" type="ORF">KME25_25705</name>
</gene>
<comment type="caution">
    <text evidence="1">The sequence shown here is derived from an EMBL/GenBank/DDBJ whole genome shotgun (WGS) entry which is preliminary data.</text>
</comment>
<evidence type="ECO:0000313" key="1">
    <source>
        <dbReference type="EMBL" id="MBW4547812.1"/>
    </source>
</evidence>
<reference evidence="1" key="2">
    <citation type="journal article" date="2022" name="Microbiol. Resour. Announc.">
        <title>Metagenome Sequencing to Explore Phylogenomics of Terrestrial Cyanobacteria.</title>
        <authorList>
            <person name="Ward R.D."/>
            <person name="Stajich J.E."/>
            <person name="Johansen J.R."/>
            <person name="Huntemann M."/>
            <person name="Clum A."/>
            <person name="Foster B."/>
            <person name="Foster B."/>
            <person name="Roux S."/>
            <person name="Palaniappan K."/>
            <person name="Varghese N."/>
            <person name="Mukherjee S."/>
            <person name="Reddy T.B.K."/>
            <person name="Daum C."/>
            <person name="Copeland A."/>
            <person name="Chen I.A."/>
            <person name="Ivanova N.N."/>
            <person name="Kyrpides N.C."/>
            <person name="Shapiro N."/>
            <person name="Eloe-Fadrosh E.A."/>
            <person name="Pietrasiak N."/>
        </authorList>
    </citation>
    <scope>NUCLEOTIDE SEQUENCE</scope>
    <source>
        <strain evidence="1">CPER-KK1</strain>
    </source>
</reference>
<evidence type="ECO:0000313" key="2">
    <source>
        <dbReference type="Proteomes" id="UP000753908"/>
    </source>
</evidence>
<reference evidence="1" key="1">
    <citation type="submission" date="2021-05" db="EMBL/GenBank/DDBJ databases">
        <authorList>
            <person name="Pietrasiak N."/>
            <person name="Ward R."/>
            <person name="Stajich J.E."/>
            <person name="Kurbessoian T."/>
        </authorList>
    </citation>
    <scope>NUCLEOTIDE SEQUENCE</scope>
    <source>
        <strain evidence="1">CPER-KK1</strain>
    </source>
</reference>
<organism evidence="1 2">
    <name type="scientific">Symplocastrum torsivum CPER-KK1</name>
    <dbReference type="NCBI Taxonomy" id="450513"/>
    <lineage>
        <taxon>Bacteria</taxon>
        <taxon>Bacillati</taxon>
        <taxon>Cyanobacteriota</taxon>
        <taxon>Cyanophyceae</taxon>
        <taxon>Oscillatoriophycideae</taxon>
        <taxon>Oscillatoriales</taxon>
        <taxon>Microcoleaceae</taxon>
        <taxon>Symplocastrum</taxon>
    </lineage>
</organism>
<accession>A0A951UCD0</accession>
<protein>
    <submittedName>
        <fullName evidence="1">Uncharacterized protein</fullName>
    </submittedName>
</protein>
<proteinExistence type="predicted"/>
<dbReference type="EMBL" id="JAHHIF010000049">
    <property type="protein sequence ID" value="MBW4547812.1"/>
    <property type="molecule type" value="Genomic_DNA"/>
</dbReference>
<dbReference type="AlphaFoldDB" id="A0A951UCD0"/>
<name>A0A951UCD0_9CYAN</name>
<dbReference type="Proteomes" id="UP000753908">
    <property type="component" value="Unassembled WGS sequence"/>
</dbReference>
<sequence>MVTKRLLLAVVLLTQTLGDNLPLMSAERSRYNQRGHIEPKREYHALI</sequence>